<evidence type="ECO:0000313" key="2">
    <source>
        <dbReference type="EMBL" id="MCW1248455.1"/>
    </source>
</evidence>
<name>A0ABT3FHA8_9PSED</name>
<dbReference type="PANTHER" id="PTHR45398">
    <property type="match status" value="1"/>
</dbReference>
<dbReference type="Gene3D" id="3.30.559.30">
    <property type="entry name" value="Nonribosomal peptide synthetase, condensation domain"/>
    <property type="match status" value="1"/>
</dbReference>
<organism evidence="2 3">
    <name type="scientific">Pseudomonas agronomica</name>
    <dbReference type="NCBI Taxonomy" id="2979328"/>
    <lineage>
        <taxon>Bacteria</taxon>
        <taxon>Pseudomonadati</taxon>
        <taxon>Pseudomonadota</taxon>
        <taxon>Gammaproteobacteria</taxon>
        <taxon>Pseudomonadales</taxon>
        <taxon>Pseudomonadaceae</taxon>
        <taxon>Pseudomonas</taxon>
    </lineage>
</organism>
<dbReference type="InterPro" id="IPR023213">
    <property type="entry name" value="CAT-like_dom_sf"/>
</dbReference>
<protein>
    <submittedName>
        <fullName evidence="2">Condensation domain-containing protein</fullName>
    </submittedName>
</protein>
<feature type="non-terminal residue" evidence="2">
    <location>
        <position position="1"/>
    </location>
</feature>
<dbReference type="PANTHER" id="PTHR45398:SF1">
    <property type="entry name" value="ENZYME, PUTATIVE (JCVI)-RELATED"/>
    <property type="match status" value="1"/>
</dbReference>
<evidence type="ECO:0000313" key="3">
    <source>
        <dbReference type="Proteomes" id="UP001061999"/>
    </source>
</evidence>
<comment type="caution">
    <text evidence="2">The sequence shown here is derived from an EMBL/GenBank/DDBJ whole genome shotgun (WGS) entry which is preliminary data.</text>
</comment>
<dbReference type="SUPFAM" id="SSF52777">
    <property type="entry name" value="CoA-dependent acyltransferases"/>
    <property type="match status" value="1"/>
</dbReference>
<dbReference type="RefSeq" id="WP_264433209.1">
    <property type="nucleotide sequence ID" value="NZ_JAOSHO010001044.1"/>
</dbReference>
<feature type="non-terminal residue" evidence="2">
    <location>
        <position position="155"/>
    </location>
</feature>
<dbReference type="EMBL" id="JAOSHO010001044">
    <property type="protein sequence ID" value="MCW1248455.1"/>
    <property type="molecule type" value="Genomic_DNA"/>
</dbReference>
<proteinExistence type="predicted"/>
<reference evidence="2" key="1">
    <citation type="submission" date="2022-07" db="EMBL/GenBank/DDBJ databases">
        <title>Pseudomonas agronomica sp. nov.: a novel bacterium with biotechnological application in the synthesis of biofertilizers from valorized agricultural residues.</title>
        <authorList>
            <person name="Robas M."/>
            <person name="Fernandez V.M."/>
            <person name="Luna L."/>
            <person name="Provanza A."/>
            <person name="Jimenez P.A."/>
        </authorList>
    </citation>
    <scope>NUCLEOTIDE SEQUENCE</scope>
    <source>
        <strain evidence="2">SAICEU22T</strain>
    </source>
</reference>
<accession>A0ABT3FHA8</accession>
<feature type="domain" description="Condensation" evidence="1">
    <location>
        <begin position="10"/>
        <end position="154"/>
    </location>
</feature>
<dbReference type="InterPro" id="IPR001242">
    <property type="entry name" value="Condensation_dom"/>
</dbReference>
<sequence length="155" mass="16810">QSVAVSGGRYRDYIAWLQCQDAAASEAFWKPALQRLEAPTRLADAVGKPTDSSVGYGDHVQVLDESLTRRLEAFARSSKVTVNTLVQAAWLLLLQRYTGRETVAFGATVAGRPADLPGVEQQIGLFINTLPVIASPRAEQSLDSWLQAVQAQNLA</sequence>
<dbReference type="Gene3D" id="3.30.559.10">
    <property type="entry name" value="Chloramphenicol acetyltransferase-like domain"/>
    <property type="match status" value="1"/>
</dbReference>
<gene>
    <name evidence="2" type="ORF">OC610_28815</name>
</gene>
<dbReference type="Pfam" id="PF00668">
    <property type="entry name" value="Condensation"/>
    <property type="match status" value="1"/>
</dbReference>
<keyword evidence="3" id="KW-1185">Reference proteome</keyword>
<evidence type="ECO:0000259" key="1">
    <source>
        <dbReference type="Pfam" id="PF00668"/>
    </source>
</evidence>
<dbReference type="Proteomes" id="UP001061999">
    <property type="component" value="Unassembled WGS sequence"/>
</dbReference>